<name>A0ACA9TVF5_BIOOC</name>
<reference evidence="1" key="2">
    <citation type="submission" date="2021-10" db="EMBL/GenBank/DDBJ databases">
        <authorList>
            <person name="Piombo E."/>
        </authorList>
    </citation>
    <scope>NUCLEOTIDE SEQUENCE</scope>
</reference>
<gene>
    <name evidence="1" type="ORF">CRV2_00011024</name>
</gene>
<sequence length="1046" mass="115663">MRFGNSLHLWRSYVDYNRLKAFADAESLLPELGEAIRFEIGIVDRFLAFHNVQIKTQFLAFQERWGIRIGHRVLHDCQGVSCTELQDIKVSLLEIADHIAKLESYFRVNQDAVLRILDKAAIKYTNAEVTNIHANFKHPRKGRSALLEVNVTLQHVQEALQKTAEADGESSYRSLLLEQSGFGRFPHRFSPDILRCLHNDDAEELEQALCQHFPDSSEERQEAIVSLVHVATVCGSSSCQMKLLKSLRSSSVKPNAFAPPDCQWIIQHLSRADPPLDSSSATTSFGQILKLLHPSQLDLLHSRDRLGRLPLHYAALSGFDGVCREIISVLQGSAGASPLGKLCLSPDKLNLTPLDYAVQRGYAAVGALLLEVCETPDCLEHLQSTDTTDLLNIAIASRSPDVARLLIKKGWGVRFVGSSGNTILHTVAEQGLAELVRDIAALGVDVDARERVRGWTAITTASVQGHHTVVEALIQSGARAEIPDYRGWLAKDHAAYRGHMKVVDAVKSDGSSKLRSKSHQRLGAVNILPERSASESVIFIHLGTLDLWKGTTPTVDIAPHKGRISPLQVHDTSLELSISLAGSDQKKTVLLPYLLENSDRPWCFTTNDPHNAAVVLKVSNLADKTSIGTGVALVGSLTASLGSKRDTLIRDYNVPLVSDRFGHVGSVVITVVIARPYDGAHSPPQTSQTLALEKSSRLGGHRAGNGQNTRSGSLQIGENTIKSFLTAVKLGADVVELDVQLTKDSVPVIYHDFLVAEKGSDAPMHTLTYKQFIAISDAQTSSTWHEEPRRRLPWDERERPLALRNTRRMSLCAPLDSATDALTDQMKNTLNYPGYKPNLRHHSIHEPFITLEELFCRLPEDIPLDIELSMFVHSWQMNKLLKRILEYPMLYEAADFQMDNYATEINVFLDTILSVTYARAGNRRIIFTSFSPEICMVLAVKQQLYPILFLNDSSNWPTGDMRATSLQTAMRLAHRFGLRGVAMPSEPFVHSSGLVGLARGQGLYTASYGPLNDDGASVEIQTKAGVDLIIVNQVKLMRQFVDGAKH</sequence>
<dbReference type="EMBL" id="CADEHS020000008">
    <property type="protein sequence ID" value="CAG9944931.1"/>
    <property type="molecule type" value="Genomic_DNA"/>
</dbReference>
<dbReference type="Proteomes" id="UP000836387">
    <property type="component" value="Unassembled WGS sequence"/>
</dbReference>
<organism evidence="1 2">
    <name type="scientific">Clonostachys rosea f. rosea IK726</name>
    <dbReference type="NCBI Taxonomy" id="1349383"/>
    <lineage>
        <taxon>Eukaryota</taxon>
        <taxon>Fungi</taxon>
        <taxon>Dikarya</taxon>
        <taxon>Ascomycota</taxon>
        <taxon>Pezizomycotina</taxon>
        <taxon>Sordariomycetes</taxon>
        <taxon>Hypocreomycetidae</taxon>
        <taxon>Hypocreales</taxon>
        <taxon>Bionectriaceae</taxon>
        <taxon>Clonostachys</taxon>
    </lineage>
</organism>
<proteinExistence type="predicted"/>
<evidence type="ECO:0000313" key="2">
    <source>
        <dbReference type="Proteomes" id="UP000836387"/>
    </source>
</evidence>
<reference evidence="1" key="1">
    <citation type="submission" date="2020-04" db="EMBL/GenBank/DDBJ databases">
        <authorList>
            <person name="Broberg M."/>
        </authorList>
    </citation>
    <scope>NUCLEOTIDE SEQUENCE</scope>
</reference>
<evidence type="ECO:0000313" key="1">
    <source>
        <dbReference type="EMBL" id="CAG9944931.1"/>
    </source>
</evidence>
<accession>A0ACA9TVF5</accession>
<keyword evidence="2" id="KW-1185">Reference proteome</keyword>
<comment type="caution">
    <text evidence="1">The sequence shown here is derived from an EMBL/GenBank/DDBJ whole genome shotgun (WGS) entry which is preliminary data.</text>
</comment>
<protein>
    <submittedName>
        <fullName evidence="1">Uncharacterized protein</fullName>
    </submittedName>
</protein>